<proteinExistence type="predicted"/>
<organism evidence="2 3">
    <name type="scientific">Faecalicoccus acidiformans</name>
    <dbReference type="NCBI Taxonomy" id="915173"/>
    <lineage>
        <taxon>Bacteria</taxon>
        <taxon>Bacillati</taxon>
        <taxon>Bacillota</taxon>
        <taxon>Erysipelotrichia</taxon>
        <taxon>Erysipelotrichales</taxon>
        <taxon>Erysipelotrichaceae</taxon>
        <taxon>Faecalicoccus</taxon>
    </lineage>
</organism>
<feature type="transmembrane region" description="Helical" evidence="1">
    <location>
        <begin position="83"/>
        <end position="109"/>
    </location>
</feature>
<name>A0ABS2FR24_9FIRM</name>
<dbReference type="Proteomes" id="UP000775500">
    <property type="component" value="Unassembled WGS sequence"/>
</dbReference>
<feature type="transmembrane region" description="Helical" evidence="1">
    <location>
        <begin position="121"/>
        <end position="146"/>
    </location>
</feature>
<comment type="caution">
    <text evidence="2">The sequence shown here is derived from an EMBL/GenBank/DDBJ whole genome shotgun (WGS) entry which is preliminary data.</text>
</comment>
<reference evidence="2 3" key="1">
    <citation type="journal article" date="2021" name="Sci. Rep.">
        <title>The distribution of antibiotic resistance genes in chicken gut microbiota commensals.</title>
        <authorList>
            <person name="Juricova H."/>
            <person name="Matiasovicova J."/>
            <person name="Kubasova T."/>
            <person name="Cejkova D."/>
            <person name="Rychlik I."/>
        </authorList>
    </citation>
    <scope>NUCLEOTIDE SEQUENCE [LARGE SCALE GENOMIC DNA]</scope>
    <source>
        <strain evidence="2 3">An423</strain>
    </source>
</reference>
<feature type="transmembrane region" description="Helical" evidence="1">
    <location>
        <begin position="158"/>
        <end position="176"/>
    </location>
</feature>
<feature type="transmembrane region" description="Helical" evidence="1">
    <location>
        <begin position="236"/>
        <end position="259"/>
    </location>
</feature>
<feature type="transmembrane region" description="Helical" evidence="1">
    <location>
        <begin position="183"/>
        <end position="200"/>
    </location>
</feature>
<dbReference type="RefSeq" id="WP_204686286.1">
    <property type="nucleotide sequence ID" value="NZ_JACJLU010000010.1"/>
</dbReference>
<evidence type="ECO:0008006" key="4">
    <source>
        <dbReference type="Google" id="ProtNLM"/>
    </source>
</evidence>
<accession>A0ABS2FR24</accession>
<feature type="transmembrane region" description="Helical" evidence="1">
    <location>
        <begin position="15"/>
        <end position="41"/>
    </location>
</feature>
<feature type="transmembrane region" description="Helical" evidence="1">
    <location>
        <begin position="53"/>
        <end position="71"/>
    </location>
</feature>
<gene>
    <name evidence="2" type="ORF">H5982_07740</name>
</gene>
<feature type="transmembrane region" description="Helical" evidence="1">
    <location>
        <begin position="321"/>
        <end position="343"/>
    </location>
</feature>
<feature type="transmembrane region" description="Helical" evidence="1">
    <location>
        <begin position="206"/>
        <end position="224"/>
    </location>
</feature>
<evidence type="ECO:0000313" key="3">
    <source>
        <dbReference type="Proteomes" id="UP000775500"/>
    </source>
</evidence>
<keyword evidence="1" id="KW-1133">Transmembrane helix</keyword>
<keyword evidence="3" id="KW-1185">Reference proteome</keyword>
<feature type="transmembrane region" description="Helical" evidence="1">
    <location>
        <begin position="350"/>
        <end position="370"/>
    </location>
</feature>
<keyword evidence="1" id="KW-0472">Membrane</keyword>
<evidence type="ECO:0000256" key="1">
    <source>
        <dbReference type="SAM" id="Phobius"/>
    </source>
</evidence>
<keyword evidence="1" id="KW-0812">Transmembrane</keyword>
<evidence type="ECO:0000313" key="2">
    <source>
        <dbReference type="EMBL" id="MBM6831990.1"/>
    </source>
</evidence>
<dbReference type="EMBL" id="JACJLU010000010">
    <property type="protein sequence ID" value="MBM6831990.1"/>
    <property type="molecule type" value="Genomic_DNA"/>
</dbReference>
<protein>
    <recommendedName>
        <fullName evidence="4">Polymerase</fullName>
    </recommendedName>
</protein>
<sequence length="405" mass="47297">MFISVEKCYLKYKDYIYIFLFSIYFFTMFLSSTALIEESIYSFGETLYKFLKYIKYITYFSFLCIIVYSYVKQNLKRVPTFLVLFFAGVSSLLTRDFQVLSFALVTIAATGISNKKFFKAYVIFSFSLLVIVLFLSSIGLIENVIYDLGSRNRNTLGFLWTTNAPMFFFFTILAVLYRYHKKLSWIELLSLWLINILLFQLTNTKFVFFLTSLSLFLEVIFSKYEDSIYKIFEKKWVKYTVCNIPGICCLFSLFSSLLFNPNSFGWQFLNSLLTNRLVNGHNAISQYGFSIFGQPIEWNGYWIGSEATDIYNYVDSSFLQIAIKDGLIIMLISIIAYMGILYWGIKKKSYWLVTITILVLILCVTEPRLINVSYNPFLIFSTVMLNNLEHADKRDKGIDNHESVN</sequence>